<evidence type="ECO:0000313" key="1">
    <source>
        <dbReference type="EMBL" id="GCD41443.1"/>
    </source>
</evidence>
<evidence type="ECO:0000313" key="2">
    <source>
        <dbReference type="Proteomes" id="UP000286746"/>
    </source>
</evidence>
<name>A0A401VWJ5_STREY</name>
<proteinExistence type="predicted"/>
<keyword evidence="2" id="KW-1185">Reference proteome</keyword>
<dbReference type="Proteomes" id="UP000286746">
    <property type="component" value="Unassembled WGS sequence"/>
</dbReference>
<gene>
    <name evidence="1" type="ORF">GKJPGBOP_01098</name>
</gene>
<accession>A0A401VWJ5</accession>
<protein>
    <submittedName>
        <fullName evidence="1">Uncharacterized protein</fullName>
    </submittedName>
</protein>
<sequence length="140" mass="15477">MAVDISPESGYHLIINDGSGRGISREPYMNWDYCLLANDYGNKGYPVVFHTKGSGFSIEMTSSNWGGYRYLQAVTTGVKLVQEGDAHVWEAESRDKGAVFKTFGAYMVYGSETGKSWIAVAASILPNLGRDFAFWKLEKA</sequence>
<dbReference type="EMBL" id="BHZD01000001">
    <property type="protein sequence ID" value="GCD41443.1"/>
    <property type="molecule type" value="Genomic_DNA"/>
</dbReference>
<dbReference type="RefSeq" id="WP_125052353.1">
    <property type="nucleotide sequence ID" value="NZ_BHZD01000001.1"/>
</dbReference>
<comment type="caution">
    <text evidence="1">The sequence shown here is derived from an EMBL/GenBank/DDBJ whole genome shotgun (WGS) entry which is preliminary data.</text>
</comment>
<dbReference type="AlphaFoldDB" id="A0A401VWJ5"/>
<organism evidence="1 2">
    <name type="scientific">Streptomyces paromomycinus</name>
    <name type="common">Streptomyces rimosus subsp. paromomycinus</name>
    <dbReference type="NCBI Taxonomy" id="92743"/>
    <lineage>
        <taxon>Bacteria</taxon>
        <taxon>Bacillati</taxon>
        <taxon>Actinomycetota</taxon>
        <taxon>Actinomycetes</taxon>
        <taxon>Kitasatosporales</taxon>
        <taxon>Streptomycetaceae</taxon>
        <taxon>Streptomyces</taxon>
    </lineage>
</organism>
<reference evidence="1 2" key="1">
    <citation type="submission" date="2018-11" db="EMBL/GenBank/DDBJ databases">
        <title>Whole genome sequence of Streptomyces paromomycinus NBRC 15454(T).</title>
        <authorList>
            <person name="Komaki H."/>
            <person name="Tamura T."/>
        </authorList>
    </citation>
    <scope>NUCLEOTIDE SEQUENCE [LARGE SCALE GENOMIC DNA]</scope>
    <source>
        <strain evidence="1 2">NBRC 15454</strain>
    </source>
</reference>